<organism evidence="1 2">
    <name type="scientific">Dichomitus squalens</name>
    <dbReference type="NCBI Taxonomy" id="114155"/>
    <lineage>
        <taxon>Eukaryota</taxon>
        <taxon>Fungi</taxon>
        <taxon>Dikarya</taxon>
        <taxon>Basidiomycota</taxon>
        <taxon>Agaricomycotina</taxon>
        <taxon>Agaricomycetes</taxon>
        <taxon>Polyporales</taxon>
        <taxon>Polyporaceae</taxon>
        <taxon>Dichomitus</taxon>
    </lineage>
</organism>
<name>A0A4Q9PIA5_9APHY</name>
<accession>A0A4Q9PIA5</accession>
<evidence type="ECO:0000313" key="2">
    <source>
        <dbReference type="Proteomes" id="UP000292082"/>
    </source>
</evidence>
<reference evidence="1 2" key="1">
    <citation type="submission" date="2019-01" db="EMBL/GenBank/DDBJ databases">
        <title>Draft genome sequences of three monokaryotic isolates of the white-rot basidiomycete fungus Dichomitus squalens.</title>
        <authorList>
            <consortium name="DOE Joint Genome Institute"/>
            <person name="Lopez S.C."/>
            <person name="Andreopoulos B."/>
            <person name="Pangilinan J."/>
            <person name="Lipzen A."/>
            <person name="Riley R."/>
            <person name="Ahrendt S."/>
            <person name="Ng V."/>
            <person name="Barry K."/>
            <person name="Daum C."/>
            <person name="Grigoriev I.V."/>
            <person name="Hilden K.S."/>
            <person name="Makela M.R."/>
            <person name="de Vries R.P."/>
        </authorList>
    </citation>
    <scope>NUCLEOTIDE SEQUENCE [LARGE SCALE GENOMIC DNA]</scope>
    <source>
        <strain evidence="1 2">CBS 464.89</strain>
    </source>
</reference>
<dbReference type="AlphaFoldDB" id="A0A4Q9PIA5"/>
<evidence type="ECO:0000313" key="1">
    <source>
        <dbReference type="EMBL" id="TBU53752.1"/>
    </source>
</evidence>
<dbReference type="Proteomes" id="UP000292082">
    <property type="component" value="Unassembled WGS sequence"/>
</dbReference>
<gene>
    <name evidence="1" type="ORF">BD310DRAFT_133303</name>
</gene>
<dbReference type="EMBL" id="ML145206">
    <property type="protein sequence ID" value="TBU53752.1"/>
    <property type="molecule type" value="Genomic_DNA"/>
</dbReference>
<sequence length="261" mass="28605">MDLLPRTSAALSLQWALRGMRYPRSAHLIVNFSRSYAGQMSLWCDILHVVACGTCVWSAMGPWPLEMGRCLVCPSPPPPSALSARTMSTTAPSCRRRSGDCQCFTVHQTNRTPQYDAGAPLTGTRCNSVDDSQFINVPDLRFDDTSFGFTRNAGCGITSVQVHDVLHDDYAFYIVSQIKIFSGQSPDSDTSAYIGLLRNSSSITWTSSVTSTSLDRSTKPITHVCLSTRLGCSSPTTFNNHLGCFHPTPSYASLDSTRRTR</sequence>
<protein>
    <submittedName>
        <fullName evidence="1">Uncharacterized protein</fullName>
    </submittedName>
</protein>
<proteinExistence type="predicted"/>
<keyword evidence="2" id="KW-1185">Reference proteome</keyword>